<evidence type="ECO:0000259" key="1">
    <source>
        <dbReference type="PROSITE" id="PS50112"/>
    </source>
</evidence>
<dbReference type="Gene3D" id="1.10.10.60">
    <property type="entry name" value="Homeodomain-like"/>
    <property type="match status" value="1"/>
</dbReference>
<proteinExistence type="predicted"/>
<protein>
    <submittedName>
        <fullName evidence="2">Transcriptional regulator PpsR</fullName>
    </submittedName>
</protein>
<comment type="caution">
    <text evidence="2">The sequence shown here is derived from an EMBL/GenBank/DDBJ whole genome shotgun (WGS) entry which is preliminary data.</text>
</comment>
<organism evidence="2 3">
    <name type="scientific">Sphingomonas echinoides</name>
    <dbReference type="NCBI Taxonomy" id="59803"/>
    <lineage>
        <taxon>Bacteria</taxon>
        <taxon>Pseudomonadati</taxon>
        <taxon>Pseudomonadota</taxon>
        <taxon>Alphaproteobacteria</taxon>
        <taxon>Sphingomonadales</taxon>
        <taxon>Sphingomonadaceae</taxon>
        <taxon>Sphingomonas</taxon>
    </lineage>
</organism>
<dbReference type="InterPro" id="IPR011785">
    <property type="entry name" value="Tscrpt_reg_PpsR-CrtJ"/>
</dbReference>
<dbReference type="PRINTS" id="PR01590">
    <property type="entry name" value="HTHFIS"/>
</dbReference>
<dbReference type="InterPro" id="IPR035965">
    <property type="entry name" value="PAS-like_dom_sf"/>
</dbReference>
<keyword evidence="3" id="KW-1185">Reference proteome</keyword>
<reference evidence="2 3" key="1">
    <citation type="submission" date="2023-11" db="EMBL/GenBank/DDBJ databases">
        <title>MicrobeMod: A computational toolkit for identifying prokaryotic methylation and restriction-modification with nanopore sequencing.</title>
        <authorList>
            <person name="Crits-Christoph A."/>
            <person name="Kang S.C."/>
            <person name="Lee H."/>
            <person name="Ostrov N."/>
        </authorList>
    </citation>
    <scope>NUCLEOTIDE SEQUENCE [LARGE SCALE GENOMIC DNA]</scope>
    <source>
        <strain evidence="2 3">ATCC 14820</strain>
    </source>
</reference>
<dbReference type="Proteomes" id="UP001279660">
    <property type="component" value="Unassembled WGS sequence"/>
</dbReference>
<dbReference type="Pfam" id="PF02954">
    <property type="entry name" value="HTH_8"/>
    <property type="match status" value="1"/>
</dbReference>
<dbReference type="PROSITE" id="PS50112">
    <property type="entry name" value="PAS"/>
    <property type="match status" value="1"/>
</dbReference>
<dbReference type="InterPro" id="IPR000014">
    <property type="entry name" value="PAS"/>
</dbReference>
<gene>
    <name evidence="2" type="primary">ppsR</name>
    <name evidence="2" type="ORF">SIL82_03920</name>
</gene>
<dbReference type="SUPFAM" id="SSF46689">
    <property type="entry name" value="Homeodomain-like"/>
    <property type="match status" value="1"/>
</dbReference>
<dbReference type="Pfam" id="PF13188">
    <property type="entry name" value="PAS_8"/>
    <property type="match status" value="2"/>
</dbReference>
<dbReference type="RefSeq" id="WP_010405197.1">
    <property type="nucleotide sequence ID" value="NZ_JAWXXV010000001.1"/>
</dbReference>
<dbReference type="NCBIfam" id="TIGR02040">
    <property type="entry name" value="PpsR-CrtJ"/>
    <property type="match status" value="1"/>
</dbReference>
<dbReference type="InterPro" id="IPR002197">
    <property type="entry name" value="HTH_Fis"/>
</dbReference>
<accession>A0ABU4PIB5</accession>
<feature type="domain" description="PAS" evidence="1">
    <location>
        <begin position="159"/>
        <end position="217"/>
    </location>
</feature>
<evidence type="ECO:0000313" key="2">
    <source>
        <dbReference type="EMBL" id="MDX5983395.1"/>
    </source>
</evidence>
<dbReference type="InterPro" id="IPR009057">
    <property type="entry name" value="Homeodomain-like_sf"/>
</dbReference>
<sequence length="476" mass="51068">MSDRPPLGAPDAFDNPALLSDALSPQVAVALLAAVGDVALVLDGDGTIRDVAVANPDWLRQGFGDWQGKRWDSLVGVDSTGKITEMLADIGDAGPRRWRQVNHTTPNGDVPIRYLVMKIGHDGGAIAIGRDMRAAAAIQQRLLQTQQSLERDYIKLRQAEARYRLLFDLGSEPVLIVDATTRRIREINPAAQRLLGAGDGEWVDQPVGAIVQPSDRDGFIAHLGAASASDDLVPFAARLAGTMAEARMCARLFRQGRAALLLVRILSAESVRTGTDHAAALGDVVEHMPDAFVLVDADLNILVANAAFVELSGAASVHRVTGQPLATWLGRPGIDLQLILGQLREHGSVRNVATILRGSAGAREEVEVSGVAAPRSEGDCYGFTIRNVGRRLRSVATPERDLPRSVEQLTELVGRMSLKDIVRESTDLIERLCIEAALAYTSDNRASAAEILGVSRQSLYSKLHRHGLGNLVAGGE</sequence>
<dbReference type="CDD" id="cd00130">
    <property type="entry name" value="PAS"/>
    <property type="match status" value="1"/>
</dbReference>
<name>A0ABU4PIB5_9SPHN</name>
<evidence type="ECO:0000313" key="3">
    <source>
        <dbReference type="Proteomes" id="UP001279660"/>
    </source>
</evidence>
<dbReference type="SMART" id="SM00091">
    <property type="entry name" value="PAS"/>
    <property type="match status" value="3"/>
</dbReference>
<dbReference type="SUPFAM" id="SSF55785">
    <property type="entry name" value="PYP-like sensor domain (PAS domain)"/>
    <property type="match status" value="2"/>
</dbReference>
<dbReference type="EMBL" id="JAWXXV010000001">
    <property type="protein sequence ID" value="MDX5983395.1"/>
    <property type="molecule type" value="Genomic_DNA"/>
</dbReference>
<dbReference type="Gene3D" id="3.30.450.20">
    <property type="entry name" value="PAS domain"/>
    <property type="match status" value="3"/>
</dbReference>